<proteinExistence type="predicted"/>
<dbReference type="InterPro" id="IPR006311">
    <property type="entry name" value="TAT_signal"/>
</dbReference>
<feature type="transmembrane region" description="Helical" evidence="1">
    <location>
        <begin position="56"/>
        <end position="77"/>
    </location>
</feature>
<evidence type="ECO:0000256" key="1">
    <source>
        <dbReference type="SAM" id="Phobius"/>
    </source>
</evidence>
<sequence length="101" mass="9992">MSSRSGRRLLASVAVAAVMAVGIGAGAGAAAAQATDYSSSSSAAESGSSSSESVAVAIRLAMWPMNAVALFAGWIAIGNSSADYPPCLWFSPSCYPSGGQQ</sequence>
<evidence type="ECO:0000313" key="4">
    <source>
        <dbReference type="Proteomes" id="UP001597286"/>
    </source>
</evidence>
<keyword evidence="1" id="KW-0812">Transmembrane</keyword>
<gene>
    <name evidence="3" type="ORF">ACFSJG_01350</name>
</gene>
<evidence type="ECO:0000256" key="2">
    <source>
        <dbReference type="SAM" id="SignalP"/>
    </source>
</evidence>
<keyword evidence="1" id="KW-1133">Transmembrane helix</keyword>
<dbReference type="RefSeq" id="WP_378483404.1">
    <property type="nucleotide sequence ID" value="NZ_JBHUFB010000002.1"/>
</dbReference>
<keyword evidence="1" id="KW-0472">Membrane</keyword>
<keyword evidence="4" id="KW-1185">Reference proteome</keyword>
<keyword evidence="2" id="KW-0732">Signal</keyword>
<comment type="caution">
    <text evidence="3">The sequence shown here is derived from an EMBL/GenBank/DDBJ whole genome shotgun (WGS) entry which is preliminary data.</text>
</comment>
<dbReference type="PROSITE" id="PS51318">
    <property type="entry name" value="TAT"/>
    <property type="match status" value="1"/>
</dbReference>
<dbReference type="Proteomes" id="UP001597286">
    <property type="component" value="Unassembled WGS sequence"/>
</dbReference>
<reference evidence="4" key="1">
    <citation type="journal article" date="2019" name="Int. J. Syst. Evol. Microbiol.">
        <title>The Global Catalogue of Microorganisms (GCM) 10K type strain sequencing project: providing services to taxonomists for standard genome sequencing and annotation.</title>
        <authorList>
            <consortium name="The Broad Institute Genomics Platform"/>
            <consortium name="The Broad Institute Genome Sequencing Center for Infectious Disease"/>
            <person name="Wu L."/>
            <person name="Ma J."/>
        </authorList>
    </citation>
    <scope>NUCLEOTIDE SEQUENCE [LARGE SCALE GENOMIC DNA]</scope>
    <source>
        <strain evidence="4">DT72</strain>
    </source>
</reference>
<name>A0ABW4NXC7_9NOCA</name>
<protein>
    <submittedName>
        <fullName evidence="3">Uncharacterized protein</fullName>
    </submittedName>
</protein>
<feature type="signal peptide" evidence="2">
    <location>
        <begin position="1"/>
        <end position="27"/>
    </location>
</feature>
<feature type="chain" id="PRO_5045733168" evidence="2">
    <location>
        <begin position="28"/>
        <end position="101"/>
    </location>
</feature>
<dbReference type="EMBL" id="JBHUFB010000002">
    <property type="protein sequence ID" value="MFD1810846.1"/>
    <property type="molecule type" value="Genomic_DNA"/>
</dbReference>
<evidence type="ECO:0000313" key="3">
    <source>
        <dbReference type="EMBL" id="MFD1810846.1"/>
    </source>
</evidence>
<accession>A0ABW4NXC7</accession>
<organism evidence="3 4">
    <name type="scientific">Rhodococcus gannanensis</name>
    <dbReference type="NCBI Taxonomy" id="1960308"/>
    <lineage>
        <taxon>Bacteria</taxon>
        <taxon>Bacillati</taxon>
        <taxon>Actinomycetota</taxon>
        <taxon>Actinomycetes</taxon>
        <taxon>Mycobacteriales</taxon>
        <taxon>Nocardiaceae</taxon>
        <taxon>Rhodococcus</taxon>
    </lineage>
</organism>